<dbReference type="SUPFAM" id="SSF57783">
    <property type="entry name" value="Zinc beta-ribbon"/>
    <property type="match status" value="1"/>
</dbReference>
<accession>A0ABP9FU72</accession>
<dbReference type="EMBL" id="BAABJI010000002">
    <property type="protein sequence ID" value="GAA4917461.1"/>
    <property type="molecule type" value="Genomic_DNA"/>
</dbReference>
<dbReference type="Gene3D" id="3.90.580.10">
    <property type="entry name" value="Zinc finger, CHC2-type domain"/>
    <property type="match status" value="1"/>
</dbReference>
<dbReference type="RefSeq" id="WP_345331186.1">
    <property type="nucleotide sequence ID" value="NZ_BAABJI010000002.1"/>
</dbReference>
<keyword evidence="1" id="KW-0479">Metal-binding</keyword>
<evidence type="ECO:0000259" key="4">
    <source>
        <dbReference type="SMART" id="SM00400"/>
    </source>
</evidence>
<dbReference type="PANTHER" id="PTHR30313:SF2">
    <property type="entry name" value="DNA PRIMASE"/>
    <property type="match status" value="1"/>
</dbReference>
<keyword evidence="6" id="KW-1185">Reference proteome</keyword>
<dbReference type="Pfam" id="PF01807">
    <property type="entry name" value="Zn_ribbon_DnaG"/>
    <property type="match status" value="1"/>
</dbReference>
<evidence type="ECO:0000256" key="3">
    <source>
        <dbReference type="ARBA" id="ARBA00022833"/>
    </source>
</evidence>
<evidence type="ECO:0000313" key="6">
    <source>
        <dbReference type="Proteomes" id="UP001501436"/>
    </source>
</evidence>
<keyword evidence="2" id="KW-0863">Zinc-finger</keyword>
<dbReference type="InterPro" id="IPR050219">
    <property type="entry name" value="DnaG_primase"/>
</dbReference>
<evidence type="ECO:0000256" key="2">
    <source>
        <dbReference type="ARBA" id="ARBA00022771"/>
    </source>
</evidence>
<reference evidence="6" key="1">
    <citation type="journal article" date="2019" name="Int. J. Syst. Evol. Microbiol.">
        <title>The Global Catalogue of Microorganisms (GCM) 10K type strain sequencing project: providing services to taxonomists for standard genome sequencing and annotation.</title>
        <authorList>
            <consortium name="The Broad Institute Genomics Platform"/>
            <consortium name="The Broad Institute Genome Sequencing Center for Infectious Disease"/>
            <person name="Wu L."/>
            <person name="Ma J."/>
        </authorList>
    </citation>
    <scope>NUCLEOTIDE SEQUENCE [LARGE SCALE GENOMIC DNA]</scope>
    <source>
        <strain evidence="6">JCM 18283</strain>
    </source>
</reference>
<sequence length="99" mass="10693">MPSDELISHIQTKAPIVNIVSAYLPLQDSRKALKGRCPFHPDSGASLMVSQDKNTFKCFGCGKEGGPIEFLMAIEGKSRSEIAGRLAVKLGLVHDLRAV</sequence>
<organism evidence="5 6">
    <name type="scientific">Mucilaginibacter defluvii</name>
    <dbReference type="NCBI Taxonomy" id="1196019"/>
    <lineage>
        <taxon>Bacteria</taxon>
        <taxon>Pseudomonadati</taxon>
        <taxon>Bacteroidota</taxon>
        <taxon>Sphingobacteriia</taxon>
        <taxon>Sphingobacteriales</taxon>
        <taxon>Sphingobacteriaceae</taxon>
        <taxon>Mucilaginibacter</taxon>
    </lineage>
</organism>
<protein>
    <recommendedName>
        <fullName evidence="4">Zinc finger CHC2-type domain-containing protein</fullName>
    </recommendedName>
</protein>
<dbReference type="InterPro" id="IPR002694">
    <property type="entry name" value="Znf_CHC2"/>
</dbReference>
<feature type="domain" description="Zinc finger CHC2-type" evidence="4">
    <location>
        <begin position="33"/>
        <end position="87"/>
    </location>
</feature>
<evidence type="ECO:0000313" key="5">
    <source>
        <dbReference type="EMBL" id="GAA4917461.1"/>
    </source>
</evidence>
<dbReference type="InterPro" id="IPR036977">
    <property type="entry name" value="DNA_primase_Znf_CHC2"/>
</dbReference>
<comment type="caution">
    <text evidence="5">The sequence shown here is derived from an EMBL/GenBank/DDBJ whole genome shotgun (WGS) entry which is preliminary data.</text>
</comment>
<name>A0ABP9FU72_9SPHI</name>
<dbReference type="PANTHER" id="PTHR30313">
    <property type="entry name" value="DNA PRIMASE"/>
    <property type="match status" value="1"/>
</dbReference>
<keyword evidence="3" id="KW-0862">Zinc</keyword>
<gene>
    <name evidence="5" type="ORF">GCM10023313_21370</name>
</gene>
<dbReference type="Proteomes" id="UP001501436">
    <property type="component" value="Unassembled WGS sequence"/>
</dbReference>
<proteinExistence type="predicted"/>
<evidence type="ECO:0000256" key="1">
    <source>
        <dbReference type="ARBA" id="ARBA00022723"/>
    </source>
</evidence>
<dbReference type="SMART" id="SM00400">
    <property type="entry name" value="ZnF_CHCC"/>
    <property type="match status" value="1"/>
</dbReference>